<dbReference type="InterPro" id="IPR011990">
    <property type="entry name" value="TPR-like_helical_dom_sf"/>
</dbReference>
<feature type="region of interest" description="Disordered" evidence="4">
    <location>
        <begin position="1"/>
        <end position="52"/>
    </location>
</feature>
<dbReference type="Gene3D" id="1.25.40.10">
    <property type="entry name" value="Tetratricopeptide repeat domain"/>
    <property type="match status" value="2"/>
</dbReference>
<dbReference type="PANTHER" id="PTHR46082:SF6">
    <property type="entry name" value="AAA+ ATPASE DOMAIN-CONTAINING PROTEIN-RELATED"/>
    <property type="match status" value="1"/>
</dbReference>
<accession>A0A813GSJ1</accession>
<proteinExistence type="predicted"/>
<dbReference type="Gene3D" id="3.30.40.10">
    <property type="entry name" value="Zinc/RING finger domain, C3HC4 (zinc finger)"/>
    <property type="match status" value="1"/>
</dbReference>
<keyword evidence="3" id="KW-0862">Zinc</keyword>
<dbReference type="Proteomes" id="UP000654075">
    <property type="component" value="Unassembled WGS sequence"/>
</dbReference>
<dbReference type="PANTHER" id="PTHR46082">
    <property type="entry name" value="ATP/GTP-BINDING PROTEIN-RELATED"/>
    <property type="match status" value="1"/>
</dbReference>
<evidence type="ECO:0000256" key="4">
    <source>
        <dbReference type="SAM" id="MobiDB-lite"/>
    </source>
</evidence>
<sequence length="366" mass="39606">MLTSDNNNNLAEGAAADGHELPVARDSNDNTNNSNIGSPAEEGVLGKGSGSSAFTKDQPECFVCIEAGADLLRGCACRGTSAGFVHLQCLVEAAQANRATWFRCPTCKQEWTGRLGLGIARARYSLVAEMPEEDEDRLDAAMDLTRALSKSGDFAEALQLGHETLTTLRRVSGEEHEDTLRAMSCLAYVHFEMCDEAEALPLETEILAVKRRMLGNDHPETLAAIANLAATYADLSHHDVALPLLTESLEGERRTRGSDHTASIIAMNNLATLHMHMGNAEEALPLYTESVERNQRLLGSQHPNTLFSIGSLGCLLYFMGDHAEAVPLLEDSIVGLTLVYGEAHPHVVNFQERLDSCVSDMADSPD</sequence>
<dbReference type="InterPro" id="IPR013083">
    <property type="entry name" value="Znf_RING/FYVE/PHD"/>
</dbReference>
<evidence type="ECO:0000256" key="3">
    <source>
        <dbReference type="ARBA" id="ARBA00022833"/>
    </source>
</evidence>
<dbReference type="OMA" id="HEVGKHE"/>
<keyword evidence="7" id="KW-1185">Reference proteome</keyword>
<comment type="caution">
    <text evidence="6">The sequence shown here is derived from an EMBL/GenBank/DDBJ whole genome shotgun (WGS) entry which is preliminary data.</text>
</comment>
<evidence type="ECO:0000313" key="6">
    <source>
        <dbReference type="EMBL" id="CAE8629483.1"/>
    </source>
</evidence>
<gene>
    <name evidence="6" type="ORF">PGLA1383_LOCUS45957</name>
</gene>
<organism evidence="6 7">
    <name type="scientific">Polarella glacialis</name>
    <name type="common">Dinoflagellate</name>
    <dbReference type="NCBI Taxonomy" id="89957"/>
    <lineage>
        <taxon>Eukaryota</taxon>
        <taxon>Sar</taxon>
        <taxon>Alveolata</taxon>
        <taxon>Dinophyceae</taxon>
        <taxon>Suessiales</taxon>
        <taxon>Suessiaceae</taxon>
        <taxon>Polarella</taxon>
    </lineage>
</organism>
<evidence type="ECO:0000313" key="7">
    <source>
        <dbReference type="Proteomes" id="UP000654075"/>
    </source>
</evidence>
<dbReference type="GO" id="GO:0008270">
    <property type="term" value="F:zinc ion binding"/>
    <property type="evidence" value="ECO:0007669"/>
    <property type="project" value="UniProtKB-KW"/>
</dbReference>
<dbReference type="SUPFAM" id="SSF48452">
    <property type="entry name" value="TPR-like"/>
    <property type="match status" value="2"/>
</dbReference>
<feature type="compositionally biased region" description="Polar residues" evidence="4">
    <location>
        <begin position="1"/>
        <end position="10"/>
    </location>
</feature>
<dbReference type="AlphaFoldDB" id="A0A813GSJ1"/>
<feature type="compositionally biased region" description="Basic and acidic residues" evidence="4">
    <location>
        <begin position="17"/>
        <end position="28"/>
    </location>
</feature>
<dbReference type="OrthoDB" id="420483at2759"/>
<evidence type="ECO:0000256" key="2">
    <source>
        <dbReference type="ARBA" id="ARBA00022771"/>
    </source>
</evidence>
<feature type="domain" description="RING-CH-type" evidence="5">
    <location>
        <begin position="60"/>
        <end position="108"/>
    </location>
</feature>
<protein>
    <recommendedName>
        <fullName evidence="5">RING-CH-type domain-containing protein</fullName>
    </recommendedName>
</protein>
<reference evidence="6" key="1">
    <citation type="submission" date="2021-02" db="EMBL/GenBank/DDBJ databases">
        <authorList>
            <person name="Dougan E. K."/>
            <person name="Rhodes N."/>
            <person name="Thang M."/>
            <person name="Chan C."/>
        </authorList>
    </citation>
    <scope>NUCLEOTIDE SEQUENCE</scope>
</reference>
<keyword evidence="2" id="KW-0863">Zinc-finger</keyword>
<name>A0A813GSJ1_POLGL</name>
<evidence type="ECO:0000256" key="1">
    <source>
        <dbReference type="ARBA" id="ARBA00022723"/>
    </source>
</evidence>
<dbReference type="SMART" id="SM00744">
    <property type="entry name" value="RINGv"/>
    <property type="match status" value="1"/>
</dbReference>
<evidence type="ECO:0000259" key="5">
    <source>
        <dbReference type="SMART" id="SM00744"/>
    </source>
</evidence>
<dbReference type="InterPro" id="IPR053137">
    <property type="entry name" value="NLR-like"/>
</dbReference>
<keyword evidence="1" id="KW-0479">Metal-binding</keyword>
<dbReference type="InterPro" id="IPR011016">
    <property type="entry name" value="Znf_RING-CH"/>
</dbReference>
<dbReference type="Pfam" id="PF13424">
    <property type="entry name" value="TPR_12"/>
    <property type="match status" value="2"/>
</dbReference>
<dbReference type="EMBL" id="CAJNNV010029648">
    <property type="protein sequence ID" value="CAE8629483.1"/>
    <property type="molecule type" value="Genomic_DNA"/>
</dbReference>